<dbReference type="GO" id="GO:0016462">
    <property type="term" value="F:pyrophosphatase activity"/>
    <property type="evidence" value="ECO:0007669"/>
    <property type="project" value="TreeGrafter"/>
</dbReference>
<organism evidence="2 3">
    <name type="scientific">Mangrovibacterium marinum</name>
    <dbReference type="NCBI Taxonomy" id="1639118"/>
    <lineage>
        <taxon>Bacteria</taxon>
        <taxon>Pseudomonadati</taxon>
        <taxon>Bacteroidota</taxon>
        <taxon>Bacteroidia</taxon>
        <taxon>Marinilabiliales</taxon>
        <taxon>Prolixibacteraceae</taxon>
        <taxon>Mangrovibacterium</taxon>
    </lineage>
</organism>
<dbReference type="InterPro" id="IPR003695">
    <property type="entry name" value="Ppx_GppA_N"/>
</dbReference>
<dbReference type="RefSeq" id="WP_170111267.1">
    <property type="nucleotide sequence ID" value="NZ_OY782574.1"/>
</dbReference>
<reference evidence="2 3" key="1">
    <citation type="submission" date="2018-04" db="EMBL/GenBank/DDBJ databases">
        <title>Genomic Encyclopedia of Archaeal and Bacterial Type Strains, Phase II (KMG-II): from individual species to whole genera.</title>
        <authorList>
            <person name="Goeker M."/>
        </authorList>
    </citation>
    <scope>NUCLEOTIDE SEQUENCE [LARGE SCALE GENOMIC DNA]</scope>
    <source>
        <strain evidence="2 3">DSM 28823</strain>
    </source>
</reference>
<evidence type="ECO:0000313" key="2">
    <source>
        <dbReference type="EMBL" id="PTN10289.1"/>
    </source>
</evidence>
<dbReference type="InterPro" id="IPR043129">
    <property type="entry name" value="ATPase_NBD"/>
</dbReference>
<evidence type="ECO:0000259" key="1">
    <source>
        <dbReference type="Pfam" id="PF02541"/>
    </source>
</evidence>
<dbReference type="SUPFAM" id="SSF53067">
    <property type="entry name" value="Actin-like ATPase domain"/>
    <property type="match status" value="2"/>
</dbReference>
<dbReference type="Pfam" id="PF02541">
    <property type="entry name" value="Ppx-GppA"/>
    <property type="match status" value="1"/>
</dbReference>
<evidence type="ECO:0000313" key="3">
    <source>
        <dbReference type="Proteomes" id="UP000243525"/>
    </source>
</evidence>
<dbReference type="PANTHER" id="PTHR30005">
    <property type="entry name" value="EXOPOLYPHOSPHATASE"/>
    <property type="match status" value="1"/>
</dbReference>
<name>A0A2T5C5V6_9BACT</name>
<comment type="caution">
    <text evidence="2">The sequence shown here is derived from an EMBL/GenBank/DDBJ whole genome shotgun (WGS) entry which is preliminary data.</text>
</comment>
<keyword evidence="3" id="KW-1185">Reference proteome</keyword>
<sequence>MKLAIIDLGTNTCNLLIAGINQHSYQFHYQGKVGVKLGKGGIHKNLLSPEAFDRAVAAFNQHNHTIDQFGGVDRLIAIATSAVRDASNKDEFTRTLLEKTGIPLTIVSGDEEARLICQGVKLAFGDLPDNSLILDIGGGSNEFIQTQNDRVSWKESFPLGMARVVEKFPISNPIRPSEAEAIEQWFSSGLSALWQQCREKPPTSLIGCSGAFDTLADLIDNTAPGTKSRVRQEISISQFNEVTDTIIGSTTEYRSQLAAMEPLRIEMIVPAFILIKLVLKKLKIKKMIQTDFALREGVLLEWINH</sequence>
<proteinExistence type="predicted"/>
<dbReference type="PANTHER" id="PTHR30005:SF0">
    <property type="entry name" value="RETROGRADE REGULATION PROTEIN 2"/>
    <property type="match status" value="1"/>
</dbReference>
<dbReference type="Gene3D" id="3.30.420.40">
    <property type="match status" value="1"/>
</dbReference>
<feature type="domain" description="Ppx/GppA phosphatase N-terminal" evidence="1">
    <location>
        <begin position="17"/>
        <end position="303"/>
    </location>
</feature>
<dbReference type="EMBL" id="QAAD01000002">
    <property type="protein sequence ID" value="PTN10289.1"/>
    <property type="molecule type" value="Genomic_DNA"/>
</dbReference>
<accession>A0A2T5C5V6</accession>
<dbReference type="Gene3D" id="3.30.420.150">
    <property type="entry name" value="Exopolyphosphatase. Domain 2"/>
    <property type="match status" value="1"/>
</dbReference>
<dbReference type="Proteomes" id="UP000243525">
    <property type="component" value="Unassembled WGS sequence"/>
</dbReference>
<dbReference type="AlphaFoldDB" id="A0A2T5C5V6"/>
<protein>
    <submittedName>
        <fullName evidence="2">Exopolyphosphatase/guanosine-5'-triphosphate, 3'-diphosphate pyrophosphatase</fullName>
    </submittedName>
</protein>
<dbReference type="InterPro" id="IPR050273">
    <property type="entry name" value="GppA/Ppx_hydrolase"/>
</dbReference>
<gene>
    <name evidence="2" type="ORF">C8N47_102274</name>
</gene>